<feature type="region of interest" description="Disordered" evidence="1">
    <location>
        <begin position="28"/>
        <end position="62"/>
    </location>
</feature>
<reference evidence="3" key="1">
    <citation type="journal article" date="2014" name="Int. J. Syst. Evol. Microbiol.">
        <title>Complete genome sequence of Corynebacterium casei LMG S-19264T (=DSM 44701T), isolated from a smear-ripened cheese.</title>
        <authorList>
            <consortium name="US DOE Joint Genome Institute (JGI-PGF)"/>
            <person name="Walter F."/>
            <person name="Albersmeier A."/>
            <person name="Kalinowski J."/>
            <person name="Ruckert C."/>
        </authorList>
    </citation>
    <scope>NUCLEOTIDE SEQUENCE</scope>
    <source>
        <strain evidence="3">JCM 31311</strain>
    </source>
</reference>
<feature type="region of interest" description="Disordered" evidence="1">
    <location>
        <begin position="186"/>
        <end position="221"/>
    </location>
</feature>
<feature type="signal peptide" evidence="2">
    <location>
        <begin position="1"/>
        <end position="26"/>
    </location>
</feature>
<dbReference type="EMBL" id="BMQL01000002">
    <property type="protein sequence ID" value="GGQ96496.1"/>
    <property type="molecule type" value="Genomic_DNA"/>
</dbReference>
<evidence type="ECO:0000256" key="2">
    <source>
        <dbReference type="SAM" id="SignalP"/>
    </source>
</evidence>
<evidence type="ECO:0000313" key="3">
    <source>
        <dbReference type="EMBL" id="GGQ96496.1"/>
    </source>
</evidence>
<gene>
    <name evidence="3" type="ORF">GCM10008957_05940</name>
</gene>
<dbReference type="Proteomes" id="UP000603865">
    <property type="component" value="Unassembled WGS sequence"/>
</dbReference>
<protein>
    <recommendedName>
        <fullName evidence="5">PepSY domain-containing protein</fullName>
    </recommendedName>
</protein>
<evidence type="ECO:0000313" key="4">
    <source>
        <dbReference type="Proteomes" id="UP000603865"/>
    </source>
</evidence>
<evidence type="ECO:0008006" key="5">
    <source>
        <dbReference type="Google" id="ProtNLM"/>
    </source>
</evidence>
<evidence type="ECO:0000256" key="1">
    <source>
        <dbReference type="SAM" id="MobiDB-lite"/>
    </source>
</evidence>
<keyword evidence="2" id="KW-0732">Signal</keyword>
<comment type="caution">
    <text evidence="3">The sequence shown here is derived from an EMBL/GenBank/DDBJ whole genome shotgun (WGS) entry which is preliminary data.</text>
</comment>
<name>A0A918F0H1_9DEIO</name>
<feature type="compositionally biased region" description="Gly residues" evidence="1">
    <location>
        <begin position="211"/>
        <end position="221"/>
    </location>
</feature>
<feature type="compositionally biased region" description="Pro residues" evidence="1">
    <location>
        <begin position="34"/>
        <end position="58"/>
    </location>
</feature>
<organism evidence="3 4">
    <name type="scientific">Deinococcus ruber</name>
    <dbReference type="NCBI Taxonomy" id="1848197"/>
    <lineage>
        <taxon>Bacteria</taxon>
        <taxon>Thermotogati</taxon>
        <taxon>Deinococcota</taxon>
        <taxon>Deinococci</taxon>
        <taxon>Deinococcales</taxon>
        <taxon>Deinococcaceae</taxon>
        <taxon>Deinococcus</taxon>
    </lineage>
</organism>
<keyword evidence="4" id="KW-1185">Reference proteome</keyword>
<sequence length="221" mass="22601">MSRPFITRYVLLPVLLLALGSVVAQGQMPGPAATAPPAPLGGPPVRGGPPPPHGPPASPLGFDESRRYAARAAAVARQLQVGEVRLRPTPQGPRLALSLTYLGRPVTSVLLRSDLSFAELGGLPLLPDTAALPSITSADRSTLQQRIGALAVSGLAVATGPQVHVSLLSKGAAVADLRFDRASGVLLAEPPDRGRGGPKNDGPPRVLNSGRVGGAGETEKQ</sequence>
<accession>A0A918F0H1</accession>
<dbReference type="RefSeq" id="WP_189088023.1">
    <property type="nucleotide sequence ID" value="NZ_BMQL01000002.1"/>
</dbReference>
<dbReference type="AlphaFoldDB" id="A0A918F0H1"/>
<reference evidence="3" key="2">
    <citation type="submission" date="2020-09" db="EMBL/GenBank/DDBJ databases">
        <authorList>
            <person name="Sun Q."/>
            <person name="Ohkuma M."/>
        </authorList>
    </citation>
    <scope>NUCLEOTIDE SEQUENCE</scope>
    <source>
        <strain evidence="3">JCM 31311</strain>
    </source>
</reference>
<feature type="chain" id="PRO_5037954382" description="PepSY domain-containing protein" evidence="2">
    <location>
        <begin position="27"/>
        <end position="221"/>
    </location>
</feature>
<proteinExistence type="predicted"/>